<evidence type="ECO:0000256" key="6">
    <source>
        <dbReference type="SAM" id="MobiDB-lite"/>
    </source>
</evidence>
<feature type="active site" evidence="5">
    <location>
        <position position="314"/>
    </location>
</feature>
<keyword evidence="4" id="KW-0378">Hydrolase</keyword>
<dbReference type="GO" id="GO:0006508">
    <property type="term" value="P:proteolysis"/>
    <property type="evidence" value="ECO:0007669"/>
    <property type="project" value="UniProtKB-KW"/>
</dbReference>
<dbReference type="PROSITE" id="PS51767">
    <property type="entry name" value="PEPTIDASE_A1"/>
    <property type="match status" value="2"/>
</dbReference>
<keyword evidence="7" id="KW-0812">Transmembrane</keyword>
<evidence type="ECO:0000313" key="10">
    <source>
        <dbReference type="EMBL" id="TDH68900.1"/>
    </source>
</evidence>
<feature type="domain" description="Peptidase A1" evidence="9">
    <location>
        <begin position="85"/>
        <end position="429"/>
    </location>
</feature>
<dbReference type="Proteomes" id="UP000294530">
    <property type="component" value="Unassembled WGS sequence"/>
</dbReference>
<evidence type="ECO:0000256" key="1">
    <source>
        <dbReference type="ARBA" id="ARBA00007447"/>
    </source>
</evidence>
<dbReference type="PANTHER" id="PTHR13683:SF375">
    <property type="entry name" value="PEPTIDASE A1 DOMAIN-CONTAINING PROTEIN"/>
    <property type="match status" value="1"/>
</dbReference>
<comment type="similarity">
    <text evidence="1">Belongs to the peptidase A1 family.</text>
</comment>
<feature type="signal peptide" evidence="8">
    <location>
        <begin position="1"/>
        <end position="21"/>
    </location>
</feature>
<feature type="active site" evidence="5">
    <location>
        <position position="103"/>
    </location>
</feature>
<dbReference type="PANTHER" id="PTHR13683">
    <property type="entry name" value="ASPARTYL PROTEASES"/>
    <property type="match status" value="1"/>
</dbReference>
<evidence type="ECO:0000259" key="9">
    <source>
        <dbReference type="PROSITE" id="PS51767"/>
    </source>
</evidence>
<dbReference type="EMBL" id="SHOA02000016">
    <property type="protein sequence ID" value="TDH68900.1"/>
    <property type="molecule type" value="Genomic_DNA"/>
</dbReference>
<sequence>MWLVASTFTLVVSAWMIPAQATIEQEGGMIMQLHRRPTQKNHPERYMRRLTKEGNSPELVPLHLGLGYVHLYSSAFGNMLTTLTHYTWVYAGTPPQRASVIADTGSAYMAFPCSECDGCGNHTDAPFNINNSSTLIHVTCAEPSIFQCTSCEKQSDSCMYSQSYLEGSTWKASVVEDIVYLGGDASFKDADMRNQYGTHFHFGCQNAETGLFVTQVADGIMGLSNTGNNIVAKLFEENKIGRNLFSLCFTENGGTMAIGHPFKSAHRGEVSYVKMLTDRSSTHFYNVRMKDVRINNKSINAEKEAYTHGHYIVDSGTTDSYLPRTMKNEFMKAFKKHTGRAYQSGNSCKSFTISDLAVLPTIQFVMEADGDDEAEVVLNVPPEQYLVESNGAYCGSIYLTENHGGVIGANIMMHRDVIFDVGNHRVGFVDADCAFEGGNATLPPSIHKSINVSDEIPVEGSDDNTTSADLSNSIEASTPKPTSAPISPETPVEAEPTSAPSPSETPIAAEPTSAPSPLETPIAAEPTTAPILTETPVVTEPPIAPITSAAPIAAEPSTVPVSSKAPIAVEPASSEAPKAVDFASALASSEAPITVKPVEIEGTKSEVSVDAASKDSIQTYSDNLIVPNQSSLATTGDHKANEKLSATHPLVLTVVGAVLVVGFLVMMLISVSRRRKKDGKEQLWSRVKGDEVDEDDDDDADEFGLVGMANNNRKNSTKSHQRVRQNDDDESYQSSRNDEIDVLERADEEETKTEPPSLAILACYLSFSEVYSEKHFIKVPLYKHQESAQLSDRLARQQIRAQRRALEESPATFDNVSVGVLALSESHLGVGFGTHYAELHLGIPAQRASVIVDTGSYFTALPCSTCVNCGSHTDGFFNMSKSTTAKYVACKDFQYCTSCENNRCILSQNYVEGSMWQAELIDELVWVGGSTTTSDTMEGIIKTFGFRYPVGCQTKETGLFITQKENGIMGLGRRRPTLLNYMIEAGRVTQNIFTLCLSSYGGHLVLGGVDYSHHTSEVGYTPMLSEKAGHYTVYVKELRINNQRLAINAHTINSGQGVIVDSGTTDSFFDARGSRAFMRAFQKASGGHEYTEKGVKLTVKELKNLPVLSIILSGMKGDGTDDIQLDVPSSSYMTPSSDKGYYFGNFHFSERSGGGASTMIGFDAIFDTDMKRVGFAMSNCGRTPASSIKFPRIDGNNTQHQTFKTVTVPLDLNSTNRTATPQLSENLNLFSNTTASNKTMTEYSRTEITTSLNNATAVLSIDLTKKQAINTHSAFIGQVVFMSLVGVALAVIVWTKRRKRPWSRIPDVMDKLQLHAETIDDENDTLPILREKSLSPRATWKDSTAKFTIGSPENEDIDVLHGTGKEANI</sequence>
<evidence type="ECO:0000256" key="2">
    <source>
        <dbReference type="ARBA" id="ARBA00022670"/>
    </source>
</evidence>
<feature type="region of interest" description="Disordered" evidence="6">
    <location>
        <begin position="680"/>
        <end position="739"/>
    </location>
</feature>
<dbReference type="InterPro" id="IPR001461">
    <property type="entry name" value="Aspartic_peptidase_A1"/>
</dbReference>
<feature type="transmembrane region" description="Helical" evidence="7">
    <location>
        <begin position="1275"/>
        <end position="1294"/>
    </location>
</feature>
<dbReference type="Pfam" id="PF00026">
    <property type="entry name" value="Asp"/>
    <property type="match status" value="2"/>
</dbReference>
<dbReference type="KEGG" id="blac:94344101"/>
<feature type="compositionally biased region" description="Acidic residues" evidence="6">
    <location>
        <begin position="691"/>
        <end position="702"/>
    </location>
</feature>
<keyword evidence="11" id="KW-1185">Reference proteome</keyword>
<dbReference type="Gene3D" id="2.40.70.10">
    <property type="entry name" value="Acid Proteases"/>
    <property type="match status" value="4"/>
</dbReference>
<keyword evidence="2" id="KW-0645">Protease</keyword>
<dbReference type="InterPro" id="IPR033121">
    <property type="entry name" value="PEPTIDASE_A1"/>
</dbReference>
<feature type="compositionally biased region" description="Low complexity" evidence="6">
    <location>
        <begin position="493"/>
        <end position="511"/>
    </location>
</feature>
<feature type="transmembrane region" description="Helical" evidence="7">
    <location>
        <begin position="650"/>
        <end position="671"/>
    </location>
</feature>
<organism evidence="10 11">
    <name type="scientific">Bremia lactucae</name>
    <name type="common">Lettuce downy mildew</name>
    <dbReference type="NCBI Taxonomy" id="4779"/>
    <lineage>
        <taxon>Eukaryota</taxon>
        <taxon>Sar</taxon>
        <taxon>Stramenopiles</taxon>
        <taxon>Oomycota</taxon>
        <taxon>Peronosporomycetes</taxon>
        <taxon>Peronosporales</taxon>
        <taxon>Peronosporaceae</taxon>
        <taxon>Bremia</taxon>
    </lineage>
</organism>
<evidence type="ECO:0000256" key="8">
    <source>
        <dbReference type="SAM" id="SignalP"/>
    </source>
</evidence>
<evidence type="ECO:0000256" key="5">
    <source>
        <dbReference type="PIRSR" id="PIRSR601461-1"/>
    </source>
</evidence>
<keyword evidence="3 8" id="KW-0732">Signal</keyword>
<protein>
    <recommendedName>
        <fullName evidence="9">Peptidase A1 domain-containing protein</fullName>
    </recommendedName>
</protein>
<evidence type="ECO:0000256" key="4">
    <source>
        <dbReference type="ARBA" id="ARBA00022801"/>
    </source>
</evidence>
<dbReference type="OrthoDB" id="2747330at2759"/>
<evidence type="ECO:0000313" key="11">
    <source>
        <dbReference type="Proteomes" id="UP000294530"/>
    </source>
</evidence>
<accession>A0A976FLA9</accession>
<name>A0A976FLA9_BRELC</name>
<feature type="chain" id="PRO_5037225588" description="Peptidase A1 domain-containing protein" evidence="8">
    <location>
        <begin position="22"/>
        <end position="1369"/>
    </location>
</feature>
<evidence type="ECO:0000256" key="3">
    <source>
        <dbReference type="ARBA" id="ARBA00022729"/>
    </source>
</evidence>
<keyword evidence="7" id="KW-0472">Membrane</keyword>
<keyword evidence="7" id="KW-1133">Transmembrane helix</keyword>
<proteinExistence type="inferred from homology"/>
<feature type="compositionally biased region" description="Basic and acidic residues" evidence="6">
    <location>
        <begin position="680"/>
        <end position="690"/>
    </location>
</feature>
<reference evidence="10 11" key="1">
    <citation type="journal article" date="2021" name="Genome Biol.">
        <title>AFLAP: assembly-free linkage analysis pipeline using k-mers from genome sequencing data.</title>
        <authorList>
            <person name="Fletcher K."/>
            <person name="Zhang L."/>
            <person name="Gil J."/>
            <person name="Han R."/>
            <person name="Cavanaugh K."/>
            <person name="Michelmore R."/>
        </authorList>
    </citation>
    <scope>NUCLEOTIDE SEQUENCE [LARGE SCALE GENOMIC DNA]</scope>
    <source>
        <strain evidence="10 11">SF5</strain>
    </source>
</reference>
<dbReference type="InterPro" id="IPR021109">
    <property type="entry name" value="Peptidase_aspartic_dom_sf"/>
</dbReference>
<feature type="region of interest" description="Disordered" evidence="6">
    <location>
        <begin position="455"/>
        <end position="522"/>
    </location>
</feature>
<dbReference type="GO" id="GO:0004190">
    <property type="term" value="F:aspartic-type endopeptidase activity"/>
    <property type="evidence" value="ECO:0007669"/>
    <property type="project" value="InterPro"/>
</dbReference>
<feature type="compositionally biased region" description="Polar residues" evidence="6">
    <location>
        <begin position="463"/>
        <end position="485"/>
    </location>
</feature>
<feature type="domain" description="Peptidase A1" evidence="9">
    <location>
        <begin position="835"/>
        <end position="1176"/>
    </location>
</feature>
<comment type="caution">
    <text evidence="10">The sequence shown here is derived from an EMBL/GenBank/DDBJ whole genome shotgun (WGS) entry which is preliminary data.</text>
</comment>
<dbReference type="SUPFAM" id="SSF50630">
    <property type="entry name" value="Acid proteases"/>
    <property type="match status" value="2"/>
</dbReference>
<evidence type="ECO:0000256" key="7">
    <source>
        <dbReference type="SAM" id="Phobius"/>
    </source>
</evidence>
<gene>
    <name evidence="10" type="ORF">CCR75_000322</name>
</gene>
<dbReference type="GeneID" id="94344101"/>
<dbReference type="RefSeq" id="XP_067818399.1">
    <property type="nucleotide sequence ID" value="XM_067958430.1"/>
</dbReference>